<accession>A0ABU1JE98</accession>
<keyword evidence="3" id="KW-1185">Reference proteome</keyword>
<evidence type="ECO:0000313" key="3">
    <source>
        <dbReference type="Proteomes" id="UP001185069"/>
    </source>
</evidence>
<comment type="caution">
    <text evidence="2">The sequence shown here is derived from an EMBL/GenBank/DDBJ whole genome shotgun (WGS) entry which is preliminary data.</text>
</comment>
<keyword evidence="1" id="KW-1133">Transmembrane helix</keyword>
<name>A0ABU1JE98_9MICC</name>
<feature type="transmembrane region" description="Helical" evidence="1">
    <location>
        <begin position="22"/>
        <end position="44"/>
    </location>
</feature>
<keyword evidence="1" id="KW-0472">Membrane</keyword>
<proteinExistence type="predicted"/>
<evidence type="ECO:0000256" key="1">
    <source>
        <dbReference type="SAM" id="Phobius"/>
    </source>
</evidence>
<organism evidence="2 3">
    <name type="scientific">Arthrobacter russicus</name>
    <dbReference type="NCBI Taxonomy" id="172040"/>
    <lineage>
        <taxon>Bacteria</taxon>
        <taxon>Bacillati</taxon>
        <taxon>Actinomycetota</taxon>
        <taxon>Actinomycetes</taxon>
        <taxon>Micrococcales</taxon>
        <taxon>Micrococcaceae</taxon>
        <taxon>Arthrobacter</taxon>
    </lineage>
</organism>
<sequence>MTATAAGFPLWQILVLGSSSEFLFVGIAAASGNLLAAVVAGLLVNLRNFV</sequence>
<evidence type="ECO:0000313" key="2">
    <source>
        <dbReference type="EMBL" id="MDR6270776.1"/>
    </source>
</evidence>
<dbReference type="Proteomes" id="UP001185069">
    <property type="component" value="Unassembled WGS sequence"/>
</dbReference>
<keyword evidence="1" id="KW-0812">Transmembrane</keyword>
<dbReference type="EMBL" id="JAVDQF010000001">
    <property type="protein sequence ID" value="MDR6270776.1"/>
    <property type="molecule type" value="Genomic_DNA"/>
</dbReference>
<protein>
    <submittedName>
        <fullName evidence="2">Branched-subunit amino acid permease</fullName>
    </submittedName>
</protein>
<gene>
    <name evidence="2" type="ORF">JOE69_003014</name>
</gene>
<reference evidence="2 3" key="1">
    <citation type="submission" date="2023-07" db="EMBL/GenBank/DDBJ databases">
        <title>Sequencing the genomes of 1000 actinobacteria strains.</title>
        <authorList>
            <person name="Klenk H.-P."/>
        </authorList>
    </citation>
    <scope>NUCLEOTIDE SEQUENCE [LARGE SCALE GENOMIC DNA]</scope>
    <source>
        <strain evidence="2 3">DSM 14555</strain>
    </source>
</reference>